<dbReference type="RefSeq" id="WP_153413628.1">
    <property type="nucleotide sequence ID" value="NZ_WISB01000140.1"/>
</dbReference>
<sequence>MSGISNVSFEAVEAEKAEILMTPDGKTIVIEYDIGASQPLRVALPFDLTRDLMARITQVASATMNGPGFVRLTPVMAIDAQPTDIHGHVLLSLYDELRLRHHYSLPLELSAPLRSRIRSAEAASKRGVSTGTA</sequence>
<protein>
    <submittedName>
        <fullName evidence="1">Uncharacterized protein</fullName>
    </submittedName>
</protein>
<gene>
    <name evidence="1" type="ORF">GHJ91_24215</name>
</gene>
<reference evidence="1" key="1">
    <citation type="journal article" date="2013" name="Genome Biol.">
        <title>Comparative genomics of the core and accessory genomes of 48 Sinorhizobium strains comprising five genospecies.</title>
        <authorList>
            <person name="Sugawara M."/>
            <person name="Epstein B."/>
            <person name="Badgley B.D."/>
            <person name="Unno T."/>
            <person name="Xu L."/>
            <person name="Reese J."/>
            <person name="Gyaneshwar P."/>
            <person name="Denny R."/>
            <person name="Mudge J."/>
            <person name="Bharti A.K."/>
            <person name="Farmer A.D."/>
            <person name="May G.D."/>
            <person name="Woodward J.E."/>
            <person name="Medigue C."/>
            <person name="Vallenet D."/>
            <person name="Lajus A."/>
            <person name="Rouy Z."/>
            <person name="Martinez-Vaz B."/>
            <person name="Tiffin P."/>
            <person name="Young N.D."/>
            <person name="Sadowsky M.J."/>
        </authorList>
    </citation>
    <scope>NUCLEOTIDE SEQUENCE</scope>
    <source>
        <strain evidence="1">M1</strain>
    </source>
</reference>
<dbReference type="EMBL" id="WISB01000140">
    <property type="protein sequence ID" value="MQW72163.1"/>
    <property type="molecule type" value="Genomic_DNA"/>
</dbReference>
<organism evidence="1">
    <name type="scientific">Sinorhizobium medicae</name>
    <dbReference type="NCBI Taxonomy" id="110321"/>
    <lineage>
        <taxon>Bacteria</taxon>
        <taxon>Pseudomonadati</taxon>
        <taxon>Pseudomonadota</taxon>
        <taxon>Alphaproteobacteria</taxon>
        <taxon>Hyphomicrobiales</taxon>
        <taxon>Rhizobiaceae</taxon>
        <taxon>Sinorhizobium/Ensifer group</taxon>
        <taxon>Sinorhizobium</taxon>
    </lineage>
</organism>
<proteinExistence type="predicted"/>
<accession>A0A6G1WR83</accession>
<comment type="caution">
    <text evidence="1">The sequence shown here is derived from an EMBL/GenBank/DDBJ whole genome shotgun (WGS) entry which is preliminary data.</text>
</comment>
<dbReference type="AlphaFoldDB" id="A0A6G1WR83"/>
<evidence type="ECO:0000313" key="1">
    <source>
        <dbReference type="EMBL" id="MQW72163.1"/>
    </source>
</evidence>
<name>A0A6G1WR83_9HYPH</name>